<comment type="caution">
    <text evidence="1">The sequence shown here is derived from an EMBL/GenBank/DDBJ whole genome shotgun (WGS) entry which is preliminary data.</text>
</comment>
<organism evidence="1 2">
    <name type="scientific">Caerostris extrusa</name>
    <name type="common">Bark spider</name>
    <name type="synonym">Caerostris bankana</name>
    <dbReference type="NCBI Taxonomy" id="172846"/>
    <lineage>
        <taxon>Eukaryota</taxon>
        <taxon>Metazoa</taxon>
        <taxon>Ecdysozoa</taxon>
        <taxon>Arthropoda</taxon>
        <taxon>Chelicerata</taxon>
        <taxon>Arachnida</taxon>
        <taxon>Araneae</taxon>
        <taxon>Araneomorphae</taxon>
        <taxon>Entelegynae</taxon>
        <taxon>Araneoidea</taxon>
        <taxon>Araneidae</taxon>
        <taxon>Caerostris</taxon>
    </lineage>
</organism>
<proteinExistence type="predicted"/>
<gene>
    <name evidence="1" type="ORF">CEXT_715641</name>
</gene>
<accession>A0AAV4MMW0</accession>
<dbReference type="Proteomes" id="UP001054945">
    <property type="component" value="Unassembled WGS sequence"/>
</dbReference>
<keyword evidence="2" id="KW-1185">Reference proteome</keyword>
<evidence type="ECO:0000313" key="2">
    <source>
        <dbReference type="Proteomes" id="UP001054945"/>
    </source>
</evidence>
<reference evidence="1 2" key="1">
    <citation type="submission" date="2021-06" db="EMBL/GenBank/DDBJ databases">
        <title>Caerostris extrusa draft genome.</title>
        <authorList>
            <person name="Kono N."/>
            <person name="Arakawa K."/>
        </authorList>
    </citation>
    <scope>NUCLEOTIDE SEQUENCE [LARGE SCALE GENOMIC DNA]</scope>
</reference>
<evidence type="ECO:0000313" key="1">
    <source>
        <dbReference type="EMBL" id="GIX73309.1"/>
    </source>
</evidence>
<name>A0AAV4MMW0_CAEEX</name>
<protein>
    <submittedName>
        <fullName evidence="1">Uncharacterized protein</fullName>
    </submittedName>
</protein>
<dbReference type="AlphaFoldDB" id="A0AAV4MMW0"/>
<sequence>MNSELFIKSEEENVRENDSTPRQTLHAVRTRFRTDACACGREASPRAPKTRVEACRSSDGQLLDYHTQRELTPAAKAKIASHIRKQFWMDVSGFSPTSEALTDGTSGDECTAAKEVKDILCCTFEVNEEGVLGRSQVHLLQRA</sequence>
<dbReference type="EMBL" id="BPLR01002400">
    <property type="protein sequence ID" value="GIX73309.1"/>
    <property type="molecule type" value="Genomic_DNA"/>
</dbReference>